<dbReference type="AlphaFoldDB" id="A0ABD5T6K7"/>
<dbReference type="Proteomes" id="UP001596274">
    <property type="component" value="Unassembled WGS sequence"/>
</dbReference>
<proteinExistence type="predicted"/>
<organism evidence="2 3">
    <name type="scientific">Halorubrum pallidum</name>
    <dbReference type="NCBI Taxonomy" id="1526114"/>
    <lineage>
        <taxon>Archaea</taxon>
        <taxon>Methanobacteriati</taxon>
        <taxon>Methanobacteriota</taxon>
        <taxon>Stenosarchaea group</taxon>
        <taxon>Halobacteria</taxon>
        <taxon>Halobacteriales</taxon>
        <taxon>Haloferacaceae</taxon>
        <taxon>Halorubrum</taxon>
    </lineage>
</organism>
<reference evidence="2 3" key="1">
    <citation type="journal article" date="2019" name="Int. J. Syst. Evol. Microbiol.">
        <title>The Global Catalogue of Microorganisms (GCM) 10K type strain sequencing project: providing services to taxonomists for standard genome sequencing and annotation.</title>
        <authorList>
            <consortium name="The Broad Institute Genomics Platform"/>
            <consortium name="The Broad Institute Genome Sequencing Center for Infectious Disease"/>
            <person name="Wu L."/>
            <person name="Ma J."/>
        </authorList>
    </citation>
    <scope>NUCLEOTIDE SEQUENCE [LARGE SCALE GENOMIC DNA]</scope>
    <source>
        <strain evidence="2 3">PJ61</strain>
    </source>
</reference>
<dbReference type="PROSITE" id="PS51257">
    <property type="entry name" value="PROKAR_LIPOPROTEIN"/>
    <property type="match status" value="1"/>
</dbReference>
<name>A0ABD5T6K7_9EURY</name>
<feature type="region of interest" description="Disordered" evidence="1">
    <location>
        <begin position="20"/>
        <end position="51"/>
    </location>
</feature>
<gene>
    <name evidence="2" type="ORF">ACFQDD_06700</name>
</gene>
<feature type="compositionally biased region" description="Low complexity" evidence="1">
    <location>
        <begin position="254"/>
        <end position="263"/>
    </location>
</feature>
<feature type="region of interest" description="Disordered" evidence="1">
    <location>
        <begin position="254"/>
        <end position="275"/>
    </location>
</feature>
<protein>
    <recommendedName>
        <fullName evidence="4">DUF4861 domain-containing protein</fullName>
    </recommendedName>
</protein>
<sequence>MDRRALLSILGVGVASLAGCTDGTGGSQTSDQSDLPQRYPDGAGPESIDFSTLTSDDTAVLHAPREHWDSYAIAYSEPPDRRRIEGSYYIDASTGEVISDLWDGARDYRNGDTYAYVQPADRIRDQQQRDQWDADPQFTYHNATDAYYRYDRQYGQIAPTNVGRHTDLIDAYGWEAIAATTHHGVPVITYRLSDTEPDSDRGTPAVSGSLELGVDDGIVYGFDITLDAEGEPRYTYTVRPEPFPDHEWVETARRVASANRSANGSTRLSGQPRRR</sequence>
<evidence type="ECO:0000313" key="2">
    <source>
        <dbReference type="EMBL" id="MFC6771206.1"/>
    </source>
</evidence>
<comment type="caution">
    <text evidence="2">The sequence shown here is derived from an EMBL/GenBank/DDBJ whole genome shotgun (WGS) entry which is preliminary data.</text>
</comment>
<dbReference type="EMBL" id="JBHSWT010000302">
    <property type="protein sequence ID" value="MFC6771206.1"/>
    <property type="molecule type" value="Genomic_DNA"/>
</dbReference>
<evidence type="ECO:0008006" key="4">
    <source>
        <dbReference type="Google" id="ProtNLM"/>
    </source>
</evidence>
<evidence type="ECO:0000256" key="1">
    <source>
        <dbReference type="SAM" id="MobiDB-lite"/>
    </source>
</evidence>
<keyword evidence="3" id="KW-1185">Reference proteome</keyword>
<accession>A0ABD5T6K7</accession>
<evidence type="ECO:0000313" key="3">
    <source>
        <dbReference type="Proteomes" id="UP001596274"/>
    </source>
</evidence>